<evidence type="ECO:0000313" key="2">
    <source>
        <dbReference type="Proteomes" id="UP000258707"/>
    </source>
</evidence>
<dbReference type="EMBL" id="CP024047">
    <property type="protein sequence ID" value="AXR79784.1"/>
    <property type="molecule type" value="Genomic_DNA"/>
</dbReference>
<evidence type="ECO:0000313" key="1">
    <source>
        <dbReference type="EMBL" id="AXR79784.1"/>
    </source>
</evidence>
<dbReference type="GeneID" id="37640238"/>
<proteinExistence type="predicted"/>
<name>A0A346PJT9_9EURY</name>
<sequence length="119" mass="12635">MRRRAFISLATVLPLAGCTSMLGGGGVDTTIEDDEIVEFEVEDGATLSISVDVQEVNEIGDDGDVDVEREGVGLRIDHVDEGVIDTRTIQDSESFELSVDTGGPHRVMVIGGTADVTIE</sequence>
<protein>
    <submittedName>
        <fullName evidence="1">Uncharacterized protein</fullName>
    </submittedName>
</protein>
<dbReference type="AlphaFoldDB" id="A0A346PJT9"/>
<reference evidence="2" key="1">
    <citation type="submission" date="2017-10" db="EMBL/GenBank/DDBJ databases">
        <title>Phenotypic and genomic properties of facultatively anaerobic sulfur-reducing natronoarchaea from hypersaline soda lakes.</title>
        <authorList>
            <person name="Sorokin D.Y."/>
            <person name="Kublanov I.V."/>
            <person name="Roman P."/>
            <person name="Sinninghe Damste J.S."/>
            <person name="Golyshin P.N."/>
            <person name="Rojo D."/>
            <person name="Ciordia S."/>
            <person name="Mena Md.C."/>
            <person name="Ferrer M."/>
            <person name="Messina E."/>
            <person name="Smedile F."/>
            <person name="La Spada G."/>
            <person name="La Cono V."/>
            <person name="Yakimov M.M."/>
        </authorList>
    </citation>
    <scope>NUCLEOTIDE SEQUENCE [LARGE SCALE GENOMIC DNA]</scope>
    <source>
        <strain evidence="2">AArc1</strain>
    </source>
</reference>
<gene>
    <name evidence="1" type="ORF">AArc1_3492</name>
</gene>
<dbReference type="Proteomes" id="UP000258707">
    <property type="component" value="Chromosome"/>
</dbReference>
<dbReference type="KEGG" id="nan:AArc1_3492"/>
<organism evidence="1 2">
    <name type="scientific">Natrarchaeobaculum sulfurireducens</name>
    <dbReference type="NCBI Taxonomy" id="2044521"/>
    <lineage>
        <taxon>Archaea</taxon>
        <taxon>Methanobacteriati</taxon>
        <taxon>Methanobacteriota</taxon>
        <taxon>Stenosarchaea group</taxon>
        <taxon>Halobacteria</taxon>
        <taxon>Halobacteriales</taxon>
        <taxon>Natrialbaceae</taxon>
        <taxon>Natrarchaeobaculum</taxon>
    </lineage>
</organism>
<dbReference type="RefSeq" id="WP_117365673.1">
    <property type="nucleotide sequence ID" value="NZ_CP024047.1"/>
</dbReference>
<accession>A0A346PJT9</accession>